<proteinExistence type="predicted"/>
<sequence>MVPIHAFEIIAIYREKGCIFLLTPSVWQPACIEKVLLVKSGLFAGK</sequence>
<organism evidence="1">
    <name type="scientific">uncultured Cytophagales bacterium</name>
    <dbReference type="NCBI Taxonomy" id="158755"/>
    <lineage>
        <taxon>Bacteria</taxon>
        <taxon>Pseudomonadati</taxon>
        <taxon>Bacteroidota</taxon>
        <taxon>Sphingobacteriia</taxon>
        <taxon>Sphingobacteriales</taxon>
        <taxon>environmental samples</taxon>
    </lineage>
</organism>
<dbReference type="AlphaFoldDB" id="A0A6J4J6L7"/>
<protein>
    <submittedName>
        <fullName evidence="1">Uncharacterized protein</fullName>
    </submittedName>
</protein>
<name>A0A6J4J6L7_9SPHI</name>
<reference evidence="1" key="1">
    <citation type="submission" date="2020-02" db="EMBL/GenBank/DDBJ databases">
        <authorList>
            <person name="Meier V. D."/>
        </authorList>
    </citation>
    <scope>NUCLEOTIDE SEQUENCE</scope>
    <source>
        <strain evidence="1">AVDCRST_MAG56</strain>
    </source>
</reference>
<gene>
    <name evidence="1" type="ORF">AVDCRST_MAG56-3120</name>
</gene>
<evidence type="ECO:0000313" key="1">
    <source>
        <dbReference type="EMBL" id="CAA9272088.1"/>
    </source>
</evidence>
<dbReference type="EMBL" id="CADCTQ010000264">
    <property type="protein sequence ID" value="CAA9272088.1"/>
    <property type="molecule type" value="Genomic_DNA"/>
</dbReference>
<accession>A0A6J4J6L7</accession>